<gene>
    <name evidence="4" type="ORF">GNP93_20525</name>
</gene>
<dbReference type="Pfam" id="PF01527">
    <property type="entry name" value="HTH_Tnp_1"/>
    <property type="match status" value="1"/>
</dbReference>
<dbReference type="InterPro" id="IPR001584">
    <property type="entry name" value="Integrase_cat-core"/>
</dbReference>
<protein>
    <submittedName>
        <fullName evidence="4">IS3 family transposase</fullName>
    </submittedName>
</protein>
<keyword evidence="5" id="KW-1185">Reference proteome</keyword>
<reference evidence="4 5" key="1">
    <citation type="submission" date="2019-11" db="EMBL/GenBank/DDBJ databases">
        <title>Draft genome sequences of five Paenibacillus species of dairy origin.</title>
        <authorList>
            <person name="Olajide A.M."/>
            <person name="Chen S."/>
            <person name="Lapointe G."/>
        </authorList>
    </citation>
    <scope>NUCLEOTIDE SEQUENCE [LARGE SCALE GENOMIC DNA]</scope>
    <source>
        <strain evidence="4 5">2CS3</strain>
    </source>
</reference>
<keyword evidence="2" id="KW-0175">Coiled coil</keyword>
<evidence type="ECO:0000256" key="2">
    <source>
        <dbReference type="SAM" id="Coils"/>
    </source>
</evidence>
<dbReference type="GO" id="GO:0006313">
    <property type="term" value="P:DNA transposition"/>
    <property type="evidence" value="ECO:0007669"/>
    <property type="project" value="InterPro"/>
</dbReference>
<evidence type="ECO:0000313" key="4">
    <source>
        <dbReference type="EMBL" id="MUG73023.1"/>
    </source>
</evidence>
<dbReference type="InterPro" id="IPR050900">
    <property type="entry name" value="Transposase_IS3/IS150/IS904"/>
</dbReference>
<dbReference type="GO" id="GO:0015074">
    <property type="term" value="P:DNA integration"/>
    <property type="evidence" value="ECO:0007669"/>
    <property type="project" value="InterPro"/>
</dbReference>
<evidence type="ECO:0000256" key="1">
    <source>
        <dbReference type="ARBA" id="ARBA00002286"/>
    </source>
</evidence>
<dbReference type="GO" id="GO:0004803">
    <property type="term" value="F:transposase activity"/>
    <property type="evidence" value="ECO:0007669"/>
    <property type="project" value="InterPro"/>
</dbReference>
<dbReference type="NCBIfam" id="NF033516">
    <property type="entry name" value="transpos_IS3"/>
    <property type="match status" value="1"/>
</dbReference>
<dbReference type="InterPro" id="IPR036388">
    <property type="entry name" value="WH-like_DNA-bd_sf"/>
</dbReference>
<dbReference type="InterPro" id="IPR012337">
    <property type="entry name" value="RNaseH-like_sf"/>
</dbReference>
<dbReference type="InterPro" id="IPR036397">
    <property type="entry name" value="RNaseH_sf"/>
</dbReference>
<dbReference type="SUPFAM" id="SSF48295">
    <property type="entry name" value="TrpR-like"/>
    <property type="match status" value="1"/>
</dbReference>
<dbReference type="GO" id="GO:0043565">
    <property type="term" value="F:sequence-specific DNA binding"/>
    <property type="evidence" value="ECO:0007669"/>
    <property type="project" value="InterPro"/>
</dbReference>
<dbReference type="PANTHER" id="PTHR46889:SF4">
    <property type="entry name" value="TRANSPOSASE INSO FOR INSERTION SEQUENCE ELEMENT IS911B-RELATED"/>
    <property type="match status" value="1"/>
</dbReference>
<dbReference type="InterPro" id="IPR002514">
    <property type="entry name" value="Transposase_8"/>
</dbReference>
<feature type="domain" description="Integrase catalytic" evidence="3">
    <location>
        <begin position="217"/>
        <end position="376"/>
    </location>
</feature>
<dbReference type="Gene3D" id="3.30.420.10">
    <property type="entry name" value="Ribonuclease H-like superfamily/Ribonuclease H"/>
    <property type="match status" value="1"/>
</dbReference>
<dbReference type="AlphaFoldDB" id="A0A7X2ZDW5"/>
<evidence type="ECO:0000313" key="5">
    <source>
        <dbReference type="Proteomes" id="UP000450917"/>
    </source>
</evidence>
<name>A0A7X2ZDW5_9BACL</name>
<dbReference type="Gene3D" id="1.10.10.10">
    <property type="entry name" value="Winged helix-like DNA-binding domain superfamily/Winged helix DNA-binding domain"/>
    <property type="match status" value="1"/>
</dbReference>
<comment type="function">
    <text evidence="1">Involved in the transposition of the insertion sequence.</text>
</comment>
<dbReference type="Proteomes" id="UP000450917">
    <property type="component" value="Unassembled WGS sequence"/>
</dbReference>
<comment type="caution">
    <text evidence="4">The sequence shown here is derived from an EMBL/GenBank/DDBJ whole genome shotgun (WGS) entry which is preliminary data.</text>
</comment>
<feature type="coiled-coil region" evidence="2">
    <location>
        <begin position="55"/>
        <end position="86"/>
    </location>
</feature>
<evidence type="ECO:0000259" key="3">
    <source>
        <dbReference type="PROSITE" id="PS50994"/>
    </source>
</evidence>
<dbReference type="PROSITE" id="PS50994">
    <property type="entry name" value="INTEGRASE"/>
    <property type="match status" value="1"/>
</dbReference>
<dbReference type="InterPro" id="IPR010921">
    <property type="entry name" value="Trp_repressor/repl_initiator"/>
</dbReference>
<organism evidence="4 5">
    <name type="scientific">Paenibacillus validus</name>
    <dbReference type="NCBI Taxonomy" id="44253"/>
    <lineage>
        <taxon>Bacteria</taxon>
        <taxon>Bacillati</taxon>
        <taxon>Bacillota</taxon>
        <taxon>Bacilli</taxon>
        <taxon>Bacillales</taxon>
        <taxon>Paenibacillaceae</taxon>
        <taxon>Paenibacillus</taxon>
    </lineage>
</organism>
<dbReference type="Pfam" id="PF13276">
    <property type="entry name" value="HTH_21"/>
    <property type="match status" value="1"/>
</dbReference>
<dbReference type="EMBL" id="WNZX01000020">
    <property type="protein sequence ID" value="MUG73023.1"/>
    <property type="molecule type" value="Genomic_DNA"/>
</dbReference>
<sequence>MEKRNRYTAEFKTKVVLEVLREEQTVNEIAGKYELSPVMLSRWKAEFLERASMVFGRETKEAEKIKRNYEDKQEQLEKLVGQLTLEVNWLKKNLVSKTSTRDRQAMVERDNREISIKRQAELLGIHRTNVYRRRDVRQEAPENVQLMHEIDKLYTKHPYFGYRRMTSKLREQGWAVNRKRIQRLMRLMGIEVIYPGPNLSKRYHAQYIRPYLLRGLAIDRPNQVWGIDITYLRMGKGFMYLFAIIDWYSRKIIDYELSSTLEKAFVLTCLKRALGRCQPEIINSDQGSHFTNPDYLDLLVKHQVKVSMDGKGRARDNSRTERFFRSLKYEEIYLNEYEDPRALRKAITAYLRFYHTQRPHQSLGYAKPDEVYARTA</sequence>
<accession>A0A7X2ZDW5</accession>
<dbReference type="SUPFAM" id="SSF53098">
    <property type="entry name" value="Ribonuclease H-like"/>
    <property type="match status" value="1"/>
</dbReference>
<dbReference type="PANTHER" id="PTHR46889">
    <property type="entry name" value="TRANSPOSASE INSF FOR INSERTION SEQUENCE IS3B-RELATED"/>
    <property type="match status" value="1"/>
</dbReference>
<dbReference type="InterPro" id="IPR025948">
    <property type="entry name" value="HTH-like_dom"/>
</dbReference>
<dbReference type="Pfam" id="PF00665">
    <property type="entry name" value="rve"/>
    <property type="match status" value="1"/>
</dbReference>
<dbReference type="RefSeq" id="WP_141336768.1">
    <property type="nucleotide sequence ID" value="NZ_WNZX01000020.1"/>
</dbReference>
<dbReference type="InterPro" id="IPR048020">
    <property type="entry name" value="Transpos_IS3"/>
</dbReference>
<proteinExistence type="predicted"/>